<evidence type="ECO:0000256" key="12">
    <source>
        <dbReference type="ARBA" id="ARBA00022695"/>
    </source>
</evidence>
<comment type="subcellular location">
    <subcellularLocation>
        <location evidence="2">Cell membrane</location>
        <topology evidence="2">Multi-pass membrane protein</topology>
    </subcellularLocation>
</comment>
<evidence type="ECO:0000256" key="16">
    <source>
        <dbReference type="ARBA" id="ARBA00023209"/>
    </source>
</evidence>
<dbReference type="Pfam" id="PF01148">
    <property type="entry name" value="CTP_transf_1"/>
    <property type="match status" value="1"/>
</dbReference>
<dbReference type="PROSITE" id="PS01315">
    <property type="entry name" value="CDS"/>
    <property type="match status" value="1"/>
</dbReference>
<dbReference type="EMBL" id="CP112932">
    <property type="protein sequence ID" value="WPY00186.1"/>
    <property type="molecule type" value="Genomic_DNA"/>
</dbReference>
<keyword evidence="9" id="KW-0444">Lipid biosynthesis</keyword>
<dbReference type="GO" id="GO:0016779">
    <property type="term" value="F:nucleotidyltransferase activity"/>
    <property type="evidence" value="ECO:0007669"/>
    <property type="project" value="UniProtKB-KW"/>
</dbReference>
<feature type="transmembrane region" description="Helical" evidence="19">
    <location>
        <begin position="151"/>
        <end position="174"/>
    </location>
</feature>
<protein>
    <recommendedName>
        <fullName evidence="7 18">Phosphatidate cytidylyltransferase</fullName>
        <ecNumber evidence="6 18">2.7.7.41</ecNumber>
    </recommendedName>
</protein>
<accession>A0ABZ0UQU5</accession>
<evidence type="ECO:0000256" key="1">
    <source>
        <dbReference type="ARBA" id="ARBA00001698"/>
    </source>
</evidence>
<dbReference type="EC" id="2.7.7.41" evidence="6 18"/>
<evidence type="ECO:0000256" key="18">
    <source>
        <dbReference type="RuleBase" id="RU003938"/>
    </source>
</evidence>
<keyword evidence="12 18" id="KW-0548">Nucleotidyltransferase</keyword>
<keyword evidence="14" id="KW-0443">Lipid metabolism</keyword>
<dbReference type="PANTHER" id="PTHR46382:SF1">
    <property type="entry name" value="PHOSPHATIDATE CYTIDYLYLTRANSFERASE"/>
    <property type="match status" value="1"/>
</dbReference>
<keyword evidence="16" id="KW-0594">Phospholipid biosynthesis</keyword>
<evidence type="ECO:0000256" key="7">
    <source>
        <dbReference type="ARBA" id="ARBA00019373"/>
    </source>
</evidence>
<evidence type="ECO:0000256" key="13">
    <source>
        <dbReference type="ARBA" id="ARBA00022989"/>
    </source>
</evidence>
<sequence length="215" mass="24363">MPNFVLRIISSIVLVILFVASILWLPPLFCLCMILVASGMYYEWYKMTQDHIVHLLLGLVIISIPVITLILINSQPQHQWLLLGYFIMIWSVDTFAMIGGKILQGPKLAPFLSPKKTWSGLVVGVISSGIIVIAFDTIIDNKISHYYQLNRFYLMLNTGILAIIAQVSDLFISYFKRYHQIKDSGNIIPGHGGVLDRFDSIILTAPILFYTIYIL</sequence>
<comment type="similarity">
    <text evidence="5 18">Belongs to the CDS family.</text>
</comment>
<dbReference type="PANTHER" id="PTHR46382">
    <property type="entry name" value="PHOSPHATIDATE CYTIDYLYLTRANSFERASE"/>
    <property type="match status" value="1"/>
</dbReference>
<keyword evidence="15 19" id="KW-0472">Membrane</keyword>
<proteinExistence type="inferred from homology"/>
<evidence type="ECO:0000313" key="21">
    <source>
        <dbReference type="Proteomes" id="UP001326613"/>
    </source>
</evidence>
<reference evidence="20 21" key="1">
    <citation type="submission" date="2022-10" db="EMBL/GenBank/DDBJ databases">
        <title>Host association and intracellularity evolved multiple times independently in the Rickettsiales.</title>
        <authorList>
            <person name="Castelli M."/>
            <person name="Nardi T."/>
            <person name="Gammuto L."/>
            <person name="Bellinzona G."/>
            <person name="Sabaneyeva E."/>
            <person name="Potekhin A."/>
            <person name="Serra V."/>
            <person name="Petroni G."/>
            <person name="Sassera D."/>
        </authorList>
    </citation>
    <scope>NUCLEOTIDE SEQUENCE [LARGE SCALE GENOMIC DNA]</scope>
    <source>
        <strain evidence="20 21">Kr 154-4</strain>
    </source>
</reference>
<evidence type="ECO:0000256" key="6">
    <source>
        <dbReference type="ARBA" id="ARBA00012487"/>
    </source>
</evidence>
<comment type="pathway">
    <text evidence="4">Lipid metabolism.</text>
</comment>
<evidence type="ECO:0000256" key="9">
    <source>
        <dbReference type="ARBA" id="ARBA00022516"/>
    </source>
</evidence>
<evidence type="ECO:0000313" key="20">
    <source>
        <dbReference type="EMBL" id="WPY00186.1"/>
    </source>
</evidence>
<comment type="catalytic activity">
    <reaction evidence="1 18">
        <text>a 1,2-diacyl-sn-glycero-3-phosphate + CTP + H(+) = a CDP-1,2-diacyl-sn-glycerol + diphosphate</text>
        <dbReference type="Rhea" id="RHEA:16229"/>
        <dbReference type="ChEBI" id="CHEBI:15378"/>
        <dbReference type="ChEBI" id="CHEBI:33019"/>
        <dbReference type="ChEBI" id="CHEBI:37563"/>
        <dbReference type="ChEBI" id="CHEBI:58332"/>
        <dbReference type="ChEBI" id="CHEBI:58608"/>
        <dbReference type="EC" id="2.7.7.41"/>
    </reaction>
</comment>
<evidence type="ECO:0000256" key="5">
    <source>
        <dbReference type="ARBA" id="ARBA00010185"/>
    </source>
</evidence>
<evidence type="ECO:0000256" key="2">
    <source>
        <dbReference type="ARBA" id="ARBA00004651"/>
    </source>
</evidence>
<keyword evidence="13 19" id="KW-1133">Transmembrane helix</keyword>
<evidence type="ECO:0000256" key="8">
    <source>
        <dbReference type="ARBA" id="ARBA00022475"/>
    </source>
</evidence>
<keyword evidence="10 18" id="KW-0808">Transferase</keyword>
<name>A0ABZ0UQU5_9RICK</name>
<feature type="transmembrane region" description="Helical" evidence="19">
    <location>
        <begin position="52"/>
        <end position="73"/>
    </location>
</feature>
<gene>
    <name evidence="20" type="ORF">Trichorick_00057</name>
</gene>
<evidence type="ECO:0000256" key="19">
    <source>
        <dbReference type="SAM" id="Phobius"/>
    </source>
</evidence>
<comment type="pathway">
    <text evidence="3 18">Phospholipid metabolism; CDP-diacylglycerol biosynthesis; CDP-diacylglycerol from sn-glycerol 3-phosphate: step 3/3.</text>
</comment>
<organism evidence="20 21">
    <name type="scientific">Candidatus Trichorickettsia mobilis</name>
    <dbReference type="NCBI Taxonomy" id="1346319"/>
    <lineage>
        <taxon>Bacteria</taxon>
        <taxon>Pseudomonadati</taxon>
        <taxon>Pseudomonadota</taxon>
        <taxon>Alphaproteobacteria</taxon>
        <taxon>Rickettsiales</taxon>
        <taxon>Rickettsiaceae</taxon>
        <taxon>Rickettsieae</taxon>
        <taxon>Candidatus Trichorickettsia</taxon>
    </lineage>
</organism>
<feature type="transmembrane region" description="Helical" evidence="19">
    <location>
        <begin position="12"/>
        <end position="40"/>
    </location>
</feature>
<evidence type="ECO:0000256" key="17">
    <source>
        <dbReference type="ARBA" id="ARBA00023264"/>
    </source>
</evidence>
<keyword evidence="8" id="KW-1003">Cell membrane</keyword>
<evidence type="ECO:0000256" key="14">
    <source>
        <dbReference type="ARBA" id="ARBA00023098"/>
    </source>
</evidence>
<dbReference type="RefSeq" id="WP_323738282.1">
    <property type="nucleotide sequence ID" value="NZ_CP112932.1"/>
</dbReference>
<keyword evidence="11 18" id="KW-0812">Transmembrane</keyword>
<evidence type="ECO:0000256" key="15">
    <source>
        <dbReference type="ARBA" id="ARBA00023136"/>
    </source>
</evidence>
<keyword evidence="17" id="KW-1208">Phospholipid metabolism</keyword>
<feature type="transmembrane region" description="Helical" evidence="19">
    <location>
        <begin position="80"/>
        <end position="98"/>
    </location>
</feature>
<evidence type="ECO:0000256" key="3">
    <source>
        <dbReference type="ARBA" id="ARBA00005119"/>
    </source>
</evidence>
<evidence type="ECO:0000256" key="4">
    <source>
        <dbReference type="ARBA" id="ARBA00005189"/>
    </source>
</evidence>
<dbReference type="InterPro" id="IPR000374">
    <property type="entry name" value="PC_trans"/>
</dbReference>
<evidence type="ECO:0000256" key="10">
    <source>
        <dbReference type="ARBA" id="ARBA00022679"/>
    </source>
</evidence>
<dbReference type="Proteomes" id="UP001326613">
    <property type="component" value="Chromosome"/>
</dbReference>
<evidence type="ECO:0000256" key="11">
    <source>
        <dbReference type="ARBA" id="ARBA00022692"/>
    </source>
</evidence>
<keyword evidence="21" id="KW-1185">Reference proteome</keyword>
<feature type="transmembrane region" description="Helical" evidence="19">
    <location>
        <begin position="118"/>
        <end position="139"/>
    </location>
</feature>